<feature type="domain" description="H15" evidence="2">
    <location>
        <begin position="109"/>
        <end position="187"/>
    </location>
</feature>
<feature type="region of interest" description="Disordered" evidence="1">
    <location>
        <begin position="1"/>
        <end position="110"/>
    </location>
</feature>
<dbReference type="GO" id="GO:0003677">
    <property type="term" value="F:DNA binding"/>
    <property type="evidence" value="ECO:0007669"/>
    <property type="project" value="InterPro"/>
</dbReference>
<feature type="compositionally biased region" description="Acidic residues" evidence="1">
    <location>
        <begin position="47"/>
        <end position="65"/>
    </location>
</feature>
<feature type="compositionally biased region" description="Basic residues" evidence="1">
    <location>
        <begin position="205"/>
        <end position="217"/>
    </location>
</feature>
<dbReference type="PANTHER" id="PTHR13275">
    <property type="entry name" value="YL-1 PROTEIN TRANSCRIPTION FACTOR-LIKE 1"/>
    <property type="match status" value="1"/>
</dbReference>
<accession>A0A1Q3EV46</accession>
<dbReference type="Gene3D" id="1.10.10.10">
    <property type="entry name" value="Winged helix-like DNA-binding domain superfamily/Winged helix DNA-binding domain"/>
    <property type="match status" value="1"/>
</dbReference>
<evidence type="ECO:0000259" key="2">
    <source>
        <dbReference type="PROSITE" id="PS51504"/>
    </source>
</evidence>
<name>A0A1Q3EV46_CULTA</name>
<evidence type="ECO:0000256" key="1">
    <source>
        <dbReference type="SAM" id="MobiDB-lite"/>
    </source>
</evidence>
<dbReference type="SUPFAM" id="SSF46785">
    <property type="entry name" value="Winged helix' DNA-binding domain"/>
    <property type="match status" value="1"/>
</dbReference>
<dbReference type="InterPro" id="IPR036390">
    <property type="entry name" value="WH_DNA-bd_sf"/>
</dbReference>
<reference evidence="3" key="1">
    <citation type="submission" date="2017-01" db="EMBL/GenBank/DDBJ databases">
        <title>A deep insight into the sialotranscriptome of adult male and female Cluex tarsalis mosquitoes.</title>
        <authorList>
            <person name="Ribeiro J.M."/>
            <person name="Moreira F."/>
            <person name="Bernard K.A."/>
            <person name="Calvo E."/>
        </authorList>
    </citation>
    <scope>NUCLEOTIDE SEQUENCE</scope>
    <source>
        <strain evidence="3">Kern County</strain>
        <tissue evidence="3">Salivary glands</tissue>
    </source>
</reference>
<dbReference type="InterPro" id="IPR036388">
    <property type="entry name" value="WH-like_DNA-bd_sf"/>
</dbReference>
<feature type="compositionally biased region" description="Basic and acidic residues" evidence="1">
    <location>
        <begin position="36"/>
        <end position="46"/>
    </location>
</feature>
<dbReference type="InterPro" id="IPR005818">
    <property type="entry name" value="Histone_H1/H5_H15"/>
</dbReference>
<organism evidence="3">
    <name type="scientific">Culex tarsalis</name>
    <name type="common">Encephalitis mosquito</name>
    <dbReference type="NCBI Taxonomy" id="7177"/>
    <lineage>
        <taxon>Eukaryota</taxon>
        <taxon>Metazoa</taxon>
        <taxon>Ecdysozoa</taxon>
        <taxon>Arthropoda</taxon>
        <taxon>Hexapoda</taxon>
        <taxon>Insecta</taxon>
        <taxon>Pterygota</taxon>
        <taxon>Neoptera</taxon>
        <taxon>Endopterygota</taxon>
        <taxon>Diptera</taxon>
        <taxon>Nematocera</taxon>
        <taxon>Culicoidea</taxon>
        <taxon>Culicidae</taxon>
        <taxon>Culicinae</taxon>
        <taxon>Culicini</taxon>
        <taxon>Culex</taxon>
        <taxon>Culex</taxon>
    </lineage>
</organism>
<sequence>MSASESGSETETSMEEKPESETEQGSEEEEEEDDHESGTEQPKGDEQSEQDEEDDSEEEEDDVAEEPEKQEVRPVRSKPTTQAMPKPGPAVQKKPAVGPSAALTSTKVSHPPYPIMVLDAMKELVTDERRIAGVTLAKITKYVEIKTKQPGAHVKLYCWKAIEKHIKDDILMKKTGVGMQGSIGYSAKYRAKLKKDANPKPPKKDKAKAKTAPKKKSEKPTQATKADPKKKPASKAKPVKKDSNNNAKPAKPKTAAGTKKAIVSKTTGKVRLSVGGAAMAAKPKKTAPKAKPAPGAKKEEPTKKPAAAAKTKAPAPEVSGPSKKAKKLMF</sequence>
<proteinExistence type="predicted"/>
<dbReference type="EMBL" id="GFDL01015866">
    <property type="protein sequence ID" value="JAV19179.1"/>
    <property type="molecule type" value="Transcribed_RNA"/>
</dbReference>
<evidence type="ECO:0000313" key="3">
    <source>
        <dbReference type="EMBL" id="JAV19179.1"/>
    </source>
</evidence>
<protein>
    <submittedName>
        <fullName evidence="3">Putative histone h1</fullName>
    </submittedName>
</protein>
<dbReference type="Pfam" id="PF00538">
    <property type="entry name" value="Linker_histone"/>
    <property type="match status" value="1"/>
</dbReference>
<dbReference type="GO" id="GO:0006334">
    <property type="term" value="P:nucleosome assembly"/>
    <property type="evidence" value="ECO:0007669"/>
    <property type="project" value="InterPro"/>
</dbReference>
<dbReference type="PANTHER" id="PTHR13275:SF4">
    <property type="entry name" value="VACUOLAR PROTEIN SORTING-ASSOCIATED PROTEIN 72 HOMOLOG"/>
    <property type="match status" value="1"/>
</dbReference>
<feature type="compositionally biased region" description="Basic and acidic residues" evidence="1">
    <location>
        <begin position="194"/>
        <end position="204"/>
    </location>
</feature>
<feature type="compositionally biased region" description="Low complexity" evidence="1">
    <location>
        <begin position="304"/>
        <end position="317"/>
    </location>
</feature>
<dbReference type="PROSITE" id="PS51504">
    <property type="entry name" value="H15"/>
    <property type="match status" value="1"/>
</dbReference>
<feature type="region of interest" description="Disordered" evidence="1">
    <location>
        <begin position="194"/>
        <end position="330"/>
    </location>
</feature>
<feature type="compositionally biased region" description="Low complexity" evidence="1">
    <location>
        <begin position="247"/>
        <end position="261"/>
    </location>
</feature>
<dbReference type="GO" id="GO:0005634">
    <property type="term" value="C:nucleus"/>
    <property type="evidence" value="ECO:0007669"/>
    <property type="project" value="TreeGrafter"/>
</dbReference>
<feature type="compositionally biased region" description="Low complexity" evidence="1">
    <location>
        <begin position="1"/>
        <end position="11"/>
    </location>
</feature>
<feature type="compositionally biased region" description="Acidic residues" evidence="1">
    <location>
        <begin position="21"/>
        <end position="35"/>
    </location>
</feature>
<dbReference type="GO" id="GO:0000786">
    <property type="term" value="C:nucleosome"/>
    <property type="evidence" value="ECO:0007669"/>
    <property type="project" value="InterPro"/>
</dbReference>
<dbReference type="AlphaFoldDB" id="A0A1Q3EV46"/>